<reference evidence="1 2" key="1">
    <citation type="submission" date="2018-09" db="EMBL/GenBank/DDBJ databases">
        <title>Genomic investigation of the strawberry pathogen Phytophthora fragariae indicates pathogenicity is determined by transcriptional variation in three key races.</title>
        <authorList>
            <person name="Adams T.M."/>
            <person name="Armitage A.D."/>
            <person name="Sobczyk M.K."/>
            <person name="Bates H.J."/>
            <person name="Dunwell J.M."/>
            <person name="Nellist C.F."/>
            <person name="Harrison R.J."/>
        </authorList>
    </citation>
    <scope>NUCLEOTIDE SEQUENCE [LARGE SCALE GENOMIC DNA]</scope>
    <source>
        <strain evidence="1 2">SCRP245</strain>
    </source>
</reference>
<dbReference type="Proteomes" id="UP000460718">
    <property type="component" value="Unassembled WGS sequence"/>
</dbReference>
<comment type="caution">
    <text evidence="1">The sequence shown here is derived from an EMBL/GenBank/DDBJ whole genome shotgun (WGS) entry which is preliminary data.</text>
</comment>
<accession>A0A6A3LV31</accession>
<sequence>MATLVLNLATIRFVYARAIGQRLGSIDSTNRVRKLRLELTILKYVFKLSVSFVSMCFQMHV</sequence>
<organism evidence="1 2">
    <name type="scientific">Phytophthora fragariae</name>
    <dbReference type="NCBI Taxonomy" id="53985"/>
    <lineage>
        <taxon>Eukaryota</taxon>
        <taxon>Sar</taxon>
        <taxon>Stramenopiles</taxon>
        <taxon>Oomycota</taxon>
        <taxon>Peronosporomycetes</taxon>
        <taxon>Peronosporales</taxon>
        <taxon>Peronosporaceae</taxon>
        <taxon>Phytophthora</taxon>
    </lineage>
</organism>
<gene>
    <name evidence="1" type="ORF">PF011_g4098</name>
</gene>
<dbReference type="EMBL" id="QXFW01000144">
    <property type="protein sequence ID" value="KAE9023199.1"/>
    <property type="molecule type" value="Genomic_DNA"/>
</dbReference>
<protein>
    <submittedName>
        <fullName evidence="1">Uncharacterized protein</fullName>
    </submittedName>
</protein>
<dbReference type="AlphaFoldDB" id="A0A6A3LV31"/>
<evidence type="ECO:0000313" key="1">
    <source>
        <dbReference type="EMBL" id="KAE9023199.1"/>
    </source>
</evidence>
<proteinExistence type="predicted"/>
<evidence type="ECO:0000313" key="2">
    <source>
        <dbReference type="Proteomes" id="UP000460718"/>
    </source>
</evidence>
<name>A0A6A3LV31_9STRA</name>